<organism evidence="3 4">
    <name type="scientific">Halosimplex carlsbadense 2-9-1</name>
    <dbReference type="NCBI Taxonomy" id="797114"/>
    <lineage>
        <taxon>Archaea</taxon>
        <taxon>Methanobacteriati</taxon>
        <taxon>Methanobacteriota</taxon>
        <taxon>Stenosarchaea group</taxon>
        <taxon>Halobacteria</taxon>
        <taxon>Halobacteriales</taxon>
        <taxon>Haloarculaceae</taxon>
        <taxon>Halosimplex</taxon>
    </lineage>
</organism>
<dbReference type="STRING" id="797114.C475_12592"/>
<dbReference type="Proteomes" id="UP000011626">
    <property type="component" value="Unassembled WGS sequence"/>
</dbReference>
<sequence length="445" mass="47490">MKLFEYVRRGAWPEVVGYGLFVTLLAAGYYYNITFVQLGLLDLGTRLVGLPATTVSAWMGALALTTFAAAVAFGVLMDRRGWSTDLRAKLRALFAVLCVQFVLTLVAPGIRDPAAFGAWVVAASVSMGVGFPVTFSLTVDFVPVRDRGYVAAAATAVAYFAGNVYPLDWSIGAFSRVMTVAMVPGLVVLGALALRDLGFVDAVADNHREFGVGRFCRPDAVRLRSFAFLAPLGLMFGVFFVDSLGFLRIVETPALIGSSWQSPAFSVHLLIGVVHVIGAVVAGVLYTNFDRNWLFMWVFGLFALTHLLYTFDLRLAAAVPGLAGDAPPLVNPLFYALTVSFYTTLNFALWPDLSTPATIGTHSAVGVGFAGFLSTFLSTAVALYFEHAEVTLISHLSLVNALALLLFTGLGLSLYGRQVYRHSRAGPADPADGPVGDDASGGDPS</sequence>
<reference evidence="3 4" key="1">
    <citation type="journal article" date="2014" name="PLoS Genet.">
        <title>Phylogenetically driven sequencing of extremely halophilic archaea reveals strategies for static and dynamic osmo-response.</title>
        <authorList>
            <person name="Becker E.A."/>
            <person name="Seitzer P.M."/>
            <person name="Tritt A."/>
            <person name="Larsen D."/>
            <person name="Krusor M."/>
            <person name="Yao A.I."/>
            <person name="Wu D."/>
            <person name="Madern D."/>
            <person name="Eisen J.A."/>
            <person name="Darling A.E."/>
            <person name="Facciotti M.T."/>
        </authorList>
    </citation>
    <scope>NUCLEOTIDE SEQUENCE [LARGE SCALE GENOMIC DNA]</scope>
    <source>
        <strain evidence="3 4">2-9-1</strain>
    </source>
</reference>
<feature type="transmembrane region" description="Helical" evidence="2">
    <location>
        <begin position="12"/>
        <end position="31"/>
    </location>
</feature>
<protein>
    <submittedName>
        <fullName evidence="3">Major facilitator transporter</fullName>
    </submittedName>
</protein>
<keyword evidence="2" id="KW-1133">Transmembrane helix</keyword>
<keyword evidence="2" id="KW-0812">Transmembrane</keyword>
<name>M0CLH3_9EURY</name>
<gene>
    <name evidence="3" type="ORF">C475_12592</name>
</gene>
<feature type="transmembrane region" description="Helical" evidence="2">
    <location>
        <begin position="293"/>
        <end position="313"/>
    </location>
</feature>
<keyword evidence="2" id="KW-0472">Membrane</keyword>
<feature type="transmembrane region" description="Helical" evidence="2">
    <location>
        <begin position="88"/>
        <end position="110"/>
    </location>
</feature>
<feature type="transmembrane region" description="Helical" evidence="2">
    <location>
        <begin position="55"/>
        <end position="76"/>
    </location>
</feature>
<proteinExistence type="predicted"/>
<feature type="transmembrane region" description="Helical" evidence="2">
    <location>
        <begin position="149"/>
        <end position="167"/>
    </location>
</feature>
<feature type="transmembrane region" description="Helical" evidence="2">
    <location>
        <begin position="173"/>
        <end position="194"/>
    </location>
</feature>
<dbReference type="AlphaFoldDB" id="M0CLH3"/>
<evidence type="ECO:0000313" key="4">
    <source>
        <dbReference type="Proteomes" id="UP000011626"/>
    </source>
</evidence>
<accession>M0CLH3</accession>
<feature type="transmembrane region" description="Helical" evidence="2">
    <location>
        <begin position="333"/>
        <end position="351"/>
    </location>
</feature>
<evidence type="ECO:0000256" key="2">
    <source>
        <dbReference type="SAM" id="Phobius"/>
    </source>
</evidence>
<comment type="caution">
    <text evidence="3">The sequence shown here is derived from an EMBL/GenBank/DDBJ whole genome shotgun (WGS) entry which is preliminary data.</text>
</comment>
<dbReference type="InterPro" id="IPR036259">
    <property type="entry name" value="MFS_trans_sf"/>
</dbReference>
<dbReference type="EMBL" id="AOIU01000031">
    <property type="protein sequence ID" value="ELZ24086.1"/>
    <property type="molecule type" value="Genomic_DNA"/>
</dbReference>
<dbReference type="OrthoDB" id="196377at2157"/>
<feature type="region of interest" description="Disordered" evidence="1">
    <location>
        <begin position="425"/>
        <end position="445"/>
    </location>
</feature>
<dbReference type="SUPFAM" id="SSF103473">
    <property type="entry name" value="MFS general substrate transporter"/>
    <property type="match status" value="1"/>
</dbReference>
<evidence type="ECO:0000256" key="1">
    <source>
        <dbReference type="SAM" id="MobiDB-lite"/>
    </source>
</evidence>
<feature type="transmembrane region" description="Helical" evidence="2">
    <location>
        <begin position="267"/>
        <end position="286"/>
    </location>
</feature>
<dbReference type="eggNOG" id="arCOG09388">
    <property type="taxonomic scope" value="Archaea"/>
</dbReference>
<evidence type="ECO:0000313" key="3">
    <source>
        <dbReference type="EMBL" id="ELZ24086.1"/>
    </source>
</evidence>
<feature type="transmembrane region" description="Helical" evidence="2">
    <location>
        <begin position="226"/>
        <end position="247"/>
    </location>
</feature>
<feature type="transmembrane region" description="Helical" evidence="2">
    <location>
        <begin position="363"/>
        <end position="385"/>
    </location>
</feature>
<feature type="transmembrane region" description="Helical" evidence="2">
    <location>
        <begin position="116"/>
        <end position="137"/>
    </location>
</feature>
<feature type="transmembrane region" description="Helical" evidence="2">
    <location>
        <begin position="397"/>
        <end position="415"/>
    </location>
</feature>
<keyword evidence="4" id="KW-1185">Reference proteome</keyword>